<name>A0A8X6QGI5_NEPPI</name>
<comment type="caution">
    <text evidence="4">The sequence shown here is derived from an EMBL/GenBank/DDBJ whole genome shotgun (WGS) entry which is preliminary data.</text>
</comment>
<keyword evidence="5" id="KW-1185">Reference proteome</keyword>
<evidence type="ECO:0000313" key="2">
    <source>
        <dbReference type="EMBL" id="GFS71509.1"/>
    </source>
</evidence>
<evidence type="ECO:0000313" key="5">
    <source>
        <dbReference type="Proteomes" id="UP000887013"/>
    </source>
</evidence>
<evidence type="ECO:0000313" key="1">
    <source>
        <dbReference type="EMBL" id="GFS67999.1"/>
    </source>
</evidence>
<protein>
    <submittedName>
        <fullName evidence="4">Uncharacterized protein</fullName>
    </submittedName>
</protein>
<dbReference type="AlphaFoldDB" id="A0A8X6QGI5"/>
<dbReference type="EMBL" id="BMAW01081740">
    <property type="protein sequence ID" value="GFU25998.1"/>
    <property type="molecule type" value="Genomic_DNA"/>
</dbReference>
<accession>A0A8X6QGI5</accession>
<dbReference type="EMBL" id="BMAW01000922">
    <property type="protein sequence ID" value="GFS71509.1"/>
    <property type="molecule type" value="Genomic_DNA"/>
</dbReference>
<evidence type="ECO:0000313" key="4">
    <source>
        <dbReference type="EMBL" id="GFU25998.1"/>
    </source>
</evidence>
<dbReference type="Proteomes" id="UP000887013">
    <property type="component" value="Unassembled WGS sequence"/>
</dbReference>
<sequence length="76" mass="8244">MYLAAWLCSKSGGSPKDCVTELPISSAFCIHNWAVRHALNLAPLPHGECPGGSYLGDGWVAYLSGCWLFLSFSLRL</sequence>
<organism evidence="4 5">
    <name type="scientific">Nephila pilipes</name>
    <name type="common">Giant wood spider</name>
    <name type="synonym">Nephila maculata</name>
    <dbReference type="NCBI Taxonomy" id="299642"/>
    <lineage>
        <taxon>Eukaryota</taxon>
        <taxon>Metazoa</taxon>
        <taxon>Ecdysozoa</taxon>
        <taxon>Arthropoda</taxon>
        <taxon>Chelicerata</taxon>
        <taxon>Arachnida</taxon>
        <taxon>Araneae</taxon>
        <taxon>Araneomorphae</taxon>
        <taxon>Entelegynae</taxon>
        <taxon>Araneoidea</taxon>
        <taxon>Nephilidae</taxon>
        <taxon>Nephila</taxon>
    </lineage>
</organism>
<reference evidence="4" key="1">
    <citation type="submission" date="2020-08" db="EMBL/GenBank/DDBJ databases">
        <title>Multicomponent nature underlies the extraordinary mechanical properties of spider dragline silk.</title>
        <authorList>
            <person name="Kono N."/>
            <person name="Nakamura H."/>
            <person name="Mori M."/>
            <person name="Yoshida Y."/>
            <person name="Ohtoshi R."/>
            <person name="Malay A.D."/>
            <person name="Moran D.A.P."/>
            <person name="Tomita M."/>
            <person name="Numata K."/>
            <person name="Arakawa K."/>
        </authorList>
    </citation>
    <scope>NUCLEOTIDE SEQUENCE</scope>
</reference>
<gene>
    <name evidence="1" type="ORF">NPIL_380621</name>
    <name evidence="4" type="ORF">NPIL_424871</name>
    <name evidence="3" type="ORF">NPIL_603221</name>
    <name evidence="2" type="ORF">NPIL_632801</name>
</gene>
<evidence type="ECO:0000313" key="3">
    <source>
        <dbReference type="EMBL" id="GFT72427.1"/>
    </source>
</evidence>
<dbReference type="EMBL" id="BMAW01070241">
    <property type="protein sequence ID" value="GFT72427.1"/>
    <property type="molecule type" value="Genomic_DNA"/>
</dbReference>
<proteinExistence type="predicted"/>
<dbReference type="EMBL" id="BMAW01048814">
    <property type="protein sequence ID" value="GFS67999.1"/>
    <property type="molecule type" value="Genomic_DNA"/>
</dbReference>